<accession>A0A8R1UP59</accession>
<keyword evidence="3" id="KW-1185">Reference proteome</keyword>
<evidence type="ECO:0000256" key="1">
    <source>
        <dbReference type="SAM" id="MobiDB-lite"/>
    </source>
</evidence>
<organism evidence="2 3">
    <name type="scientific">Pristionchus pacificus</name>
    <name type="common">Parasitic nematode worm</name>
    <dbReference type="NCBI Taxonomy" id="54126"/>
    <lineage>
        <taxon>Eukaryota</taxon>
        <taxon>Metazoa</taxon>
        <taxon>Ecdysozoa</taxon>
        <taxon>Nematoda</taxon>
        <taxon>Chromadorea</taxon>
        <taxon>Rhabditida</taxon>
        <taxon>Rhabditina</taxon>
        <taxon>Diplogasteromorpha</taxon>
        <taxon>Diplogasteroidea</taxon>
        <taxon>Neodiplogasteridae</taxon>
        <taxon>Pristionchus</taxon>
    </lineage>
</organism>
<sequence length="317" mass="36310">EKKQRESEREPHPMDEMDENEEANVRQANLRRVDTQELFGGAIISNRHVIASKYAVMKNVDNIEQMIRVDELSVETLLEKTWFFEMFTYGVIAYEIKHIMVPLVKDKGNEGQESCCSLIFFSFINSNLAIIQVDELFDERIVYMCLQPKLEAPNSRFNEIHNGDFWKADSRVLSKHNVLDLSSFSLLLDSVNRIGEDEQWGEAIVMVALMKTTCYGNTQDCILYIPLDHMSGTTSTWTMRFLISPSSKKPTTPLIKYKGSKHGITSSTTTVTNTTISTETTSVDSSRTLNCQIYTFSFVFERKTTTIKKQHLPKDNV</sequence>
<reference evidence="3" key="1">
    <citation type="journal article" date="2008" name="Nat. Genet.">
        <title>The Pristionchus pacificus genome provides a unique perspective on nematode lifestyle and parasitism.</title>
        <authorList>
            <person name="Dieterich C."/>
            <person name="Clifton S.W."/>
            <person name="Schuster L.N."/>
            <person name="Chinwalla A."/>
            <person name="Delehaunty K."/>
            <person name="Dinkelacker I."/>
            <person name="Fulton L."/>
            <person name="Fulton R."/>
            <person name="Godfrey J."/>
            <person name="Minx P."/>
            <person name="Mitreva M."/>
            <person name="Roeseler W."/>
            <person name="Tian H."/>
            <person name="Witte H."/>
            <person name="Yang S.P."/>
            <person name="Wilson R.K."/>
            <person name="Sommer R.J."/>
        </authorList>
    </citation>
    <scope>NUCLEOTIDE SEQUENCE [LARGE SCALE GENOMIC DNA]</scope>
    <source>
        <strain evidence="3">PS312</strain>
    </source>
</reference>
<accession>A0A2A6B7X5</accession>
<reference evidence="2" key="2">
    <citation type="submission" date="2022-06" db="UniProtKB">
        <authorList>
            <consortium name="EnsemblMetazoa"/>
        </authorList>
    </citation>
    <scope>IDENTIFICATION</scope>
    <source>
        <strain evidence="2">PS312</strain>
    </source>
</reference>
<gene>
    <name evidence="2" type="primary">WBGene00273555</name>
</gene>
<proteinExistence type="predicted"/>
<name>A0A2A6B7X5_PRIPA</name>
<dbReference type="AlphaFoldDB" id="A0A2A6B7X5"/>
<evidence type="ECO:0000313" key="2">
    <source>
        <dbReference type="EnsemblMetazoa" id="PPA35186.1"/>
    </source>
</evidence>
<dbReference type="Proteomes" id="UP000005239">
    <property type="component" value="Unassembled WGS sequence"/>
</dbReference>
<evidence type="ECO:0000313" key="3">
    <source>
        <dbReference type="Proteomes" id="UP000005239"/>
    </source>
</evidence>
<protein>
    <submittedName>
        <fullName evidence="2">Uncharacterized protein</fullName>
    </submittedName>
</protein>
<feature type="compositionally biased region" description="Basic and acidic residues" evidence="1">
    <location>
        <begin position="1"/>
        <end position="15"/>
    </location>
</feature>
<feature type="region of interest" description="Disordered" evidence="1">
    <location>
        <begin position="1"/>
        <end position="23"/>
    </location>
</feature>
<dbReference type="EnsemblMetazoa" id="PPA35186.1">
    <property type="protein sequence ID" value="PPA35186.1"/>
    <property type="gene ID" value="WBGene00273555"/>
</dbReference>